<evidence type="ECO:0000256" key="6">
    <source>
        <dbReference type="SAM" id="MobiDB-lite"/>
    </source>
</evidence>
<evidence type="ECO:0000256" key="1">
    <source>
        <dbReference type="ARBA" id="ARBA00000085"/>
    </source>
</evidence>
<evidence type="ECO:0000256" key="4">
    <source>
        <dbReference type="ARBA" id="ARBA00022801"/>
    </source>
</evidence>
<dbReference type="InterPro" id="IPR036097">
    <property type="entry name" value="HisK_dim/P_sf"/>
</dbReference>
<dbReference type="InterPro" id="IPR036890">
    <property type="entry name" value="HATPase_C_sf"/>
</dbReference>
<proteinExistence type="predicted"/>
<dbReference type="PANTHER" id="PTHR43547">
    <property type="entry name" value="TWO-COMPONENT HISTIDINE KINASE"/>
    <property type="match status" value="1"/>
</dbReference>
<dbReference type="CDD" id="cd00082">
    <property type="entry name" value="HisKA"/>
    <property type="match status" value="1"/>
</dbReference>
<evidence type="ECO:0000256" key="2">
    <source>
        <dbReference type="ARBA" id="ARBA00012438"/>
    </source>
</evidence>
<gene>
    <name evidence="9" type="ORF">DZ860_00345</name>
</gene>
<evidence type="ECO:0000259" key="8">
    <source>
        <dbReference type="PROSITE" id="PS50110"/>
    </source>
</evidence>
<dbReference type="Proteomes" id="UP000273252">
    <property type="component" value="Unassembled WGS sequence"/>
</dbReference>
<organism evidence="9 10">
    <name type="scientific">Vibrio sinensis</name>
    <dbReference type="NCBI Taxonomy" id="2302434"/>
    <lineage>
        <taxon>Bacteria</taxon>
        <taxon>Pseudomonadati</taxon>
        <taxon>Pseudomonadota</taxon>
        <taxon>Gammaproteobacteria</taxon>
        <taxon>Vibrionales</taxon>
        <taxon>Vibrionaceae</taxon>
        <taxon>Vibrio</taxon>
    </lineage>
</organism>
<dbReference type="GO" id="GO:0000155">
    <property type="term" value="F:phosphorelay sensor kinase activity"/>
    <property type="evidence" value="ECO:0007669"/>
    <property type="project" value="InterPro"/>
</dbReference>
<dbReference type="EC" id="2.7.13.3" evidence="2"/>
<dbReference type="GO" id="GO:0016787">
    <property type="term" value="F:hydrolase activity"/>
    <property type="evidence" value="ECO:0007669"/>
    <property type="project" value="UniProtKB-KW"/>
</dbReference>
<comment type="catalytic activity">
    <reaction evidence="1">
        <text>ATP + protein L-histidine = ADP + protein N-phospho-L-histidine.</text>
        <dbReference type="EC" id="2.7.13.3"/>
    </reaction>
</comment>
<feature type="modified residue" description="4-aspartylphosphate" evidence="5">
    <location>
        <position position="213"/>
    </location>
</feature>
<dbReference type="PANTHER" id="PTHR43547:SF2">
    <property type="entry name" value="HYBRID SIGNAL TRANSDUCTION HISTIDINE KINASE C"/>
    <property type="match status" value="1"/>
</dbReference>
<feature type="region of interest" description="Disordered" evidence="6">
    <location>
        <begin position="138"/>
        <end position="158"/>
    </location>
</feature>
<keyword evidence="9" id="KW-0808">Transferase</keyword>
<dbReference type="SMART" id="SM00448">
    <property type="entry name" value="REC"/>
    <property type="match status" value="2"/>
</dbReference>
<evidence type="ECO:0000256" key="5">
    <source>
        <dbReference type="PROSITE-ProRule" id="PRU00169"/>
    </source>
</evidence>
<dbReference type="InterPro" id="IPR003594">
    <property type="entry name" value="HATPase_dom"/>
</dbReference>
<evidence type="ECO:0000259" key="7">
    <source>
        <dbReference type="PROSITE" id="PS50109"/>
    </source>
</evidence>
<dbReference type="SUPFAM" id="SSF52172">
    <property type="entry name" value="CheY-like"/>
    <property type="match status" value="2"/>
</dbReference>
<dbReference type="EMBL" id="QVMU01000001">
    <property type="protein sequence ID" value="RJX75172.1"/>
    <property type="molecule type" value="Genomic_DNA"/>
</dbReference>
<comment type="caution">
    <text evidence="9">The sequence shown here is derived from an EMBL/GenBank/DDBJ whole genome shotgun (WGS) entry which is preliminary data.</text>
</comment>
<keyword evidence="3 5" id="KW-0597">Phosphoprotein</keyword>
<feature type="modified residue" description="4-aspartylphosphate" evidence="5">
    <location>
        <position position="67"/>
    </location>
</feature>
<dbReference type="PROSITE" id="PS50110">
    <property type="entry name" value="RESPONSE_REGULATORY"/>
    <property type="match status" value="2"/>
</dbReference>
<keyword evidence="10" id="KW-1185">Reference proteome</keyword>
<dbReference type="InterPro" id="IPR001789">
    <property type="entry name" value="Sig_transdc_resp-reg_receiver"/>
</dbReference>
<name>A0A3A6RDF8_9VIBR</name>
<dbReference type="OrthoDB" id="8874570at2"/>
<evidence type="ECO:0000313" key="10">
    <source>
        <dbReference type="Proteomes" id="UP000273252"/>
    </source>
</evidence>
<dbReference type="SUPFAM" id="SSF47384">
    <property type="entry name" value="Homodimeric domain of signal transducing histidine kinase"/>
    <property type="match status" value="1"/>
</dbReference>
<accession>A0A3A6RDF8</accession>
<dbReference type="PROSITE" id="PS50109">
    <property type="entry name" value="HIS_KIN"/>
    <property type="match status" value="1"/>
</dbReference>
<dbReference type="Pfam" id="PF02518">
    <property type="entry name" value="HATPase_c"/>
    <property type="match status" value="1"/>
</dbReference>
<dbReference type="AlphaFoldDB" id="A0A3A6RDF8"/>
<evidence type="ECO:0000313" key="9">
    <source>
        <dbReference type="EMBL" id="RJX75172.1"/>
    </source>
</evidence>
<evidence type="ECO:0000256" key="3">
    <source>
        <dbReference type="ARBA" id="ARBA00022553"/>
    </source>
</evidence>
<dbReference type="RefSeq" id="WP_120028928.1">
    <property type="nucleotide sequence ID" value="NZ_QVMU01000001.1"/>
</dbReference>
<dbReference type="InterPro" id="IPR011006">
    <property type="entry name" value="CheY-like_superfamily"/>
</dbReference>
<sequence>MENYRRIAFDSPYKGLSVLIVDDFDAITRTLCSAFEQLGFKTIHQAKDGFEAWQCLERQSVDMIISDWKMPKMDGLTLLKRVRGSHAHKHIPFIMLTGNLHQSDVVEAIQAGVSEYLVKPFSKATLSERVHKAFVSPIRGRNSNPSETQDLEQDGASEKEVKRTILVVDDEPSNLQVLGELLKPSYKIKVCRSGAQALDICAKAEKPDLILLDIMMPEMDGLAVCRSLKSQPDTEFIPIIFVSALSQTDDVVKGLKLGAVDYIMKPVIPEIVMARVATHINSVVQREKLTEQVEQLIQASRQKEEAGQMFFHDLRNPLSAIQATLTNIQGNEPEIDCLKESVKILSQMVENHQLLMALEQGEYSNPFENIMLESAIQSVIASYQSRTQEKQLEIKLDIDPSHRYLGDELLSYTMFSNLIVNAVEAAPKNSAITVTSAAEDEYVMVSLQNAGEVPLNIRDQFFDKYASANKNTGTGIGSYSARLCAQAQNGDIRLNAEQPNSTTIIVQLQAANS</sequence>
<dbReference type="SMART" id="SM00387">
    <property type="entry name" value="HATPase_c"/>
    <property type="match status" value="1"/>
</dbReference>
<dbReference type="InterPro" id="IPR005467">
    <property type="entry name" value="His_kinase_dom"/>
</dbReference>
<dbReference type="InterPro" id="IPR003661">
    <property type="entry name" value="HisK_dim/P_dom"/>
</dbReference>
<dbReference type="Gene3D" id="3.30.565.10">
    <property type="entry name" value="Histidine kinase-like ATPase, C-terminal domain"/>
    <property type="match status" value="1"/>
</dbReference>
<keyword evidence="4" id="KW-0378">Hydrolase</keyword>
<feature type="domain" description="Response regulatory" evidence="8">
    <location>
        <begin position="164"/>
        <end position="280"/>
    </location>
</feature>
<feature type="domain" description="Response regulatory" evidence="8">
    <location>
        <begin position="17"/>
        <end position="134"/>
    </location>
</feature>
<dbReference type="SUPFAM" id="SSF55874">
    <property type="entry name" value="ATPase domain of HSP90 chaperone/DNA topoisomerase II/histidine kinase"/>
    <property type="match status" value="1"/>
</dbReference>
<dbReference type="Pfam" id="PF00072">
    <property type="entry name" value="Response_reg"/>
    <property type="match status" value="2"/>
</dbReference>
<reference evidence="9 10" key="1">
    <citation type="submission" date="2018-08" db="EMBL/GenBank/DDBJ databases">
        <title>Vibrio isolated from the Eastern China Marginal Seas.</title>
        <authorList>
            <person name="Li Y."/>
        </authorList>
    </citation>
    <scope>NUCLEOTIDE SEQUENCE [LARGE SCALE GENOMIC DNA]</scope>
    <source>
        <strain evidence="9 10">BEI233</strain>
    </source>
</reference>
<dbReference type="Gene3D" id="1.10.287.130">
    <property type="match status" value="1"/>
</dbReference>
<keyword evidence="9" id="KW-0418">Kinase</keyword>
<feature type="domain" description="Histidine kinase" evidence="7">
    <location>
        <begin position="309"/>
        <end position="512"/>
    </location>
</feature>
<dbReference type="CDD" id="cd19920">
    <property type="entry name" value="REC_PA4781-like"/>
    <property type="match status" value="1"/>
</dbReference>
<dbReference type="Gene3D" id="3.40.50.2300">
    <property type="match status" value="2"/>
</dbReference>
<protein>
    <recommendedName>
        <fullName evidence="2">histidine kinase</fullName>
        <ecNumber evidence="2">2.7.13.3</ecNumber>
    </recommendedName>
</protein>